<keyword evidence="1 3" id="KW-0808">Transferase</keyword>
<keyword evidence="3" id="KW-0547">Nucleotide-binding</keyword>
<feature type="binding site" evidence="3">
    <location>
        <position position="266"/>
    </location>
    <ligand>
        <name>ATP</name>
        <dbReference type="ChEBI" id="CHEBI:30616"/>
    </ligand>
</feature>
<feature type="active site" description="Proton acceptor" evidence="3">
    <location>
        <position position="242"/>
    </location>
</feature>
<feature type="binding site" evidence="3">
    <location>
        <begin position="210"/>
        <end position="215"/>
    </location>
    <ligand>
        <name>ATP</name>
        <dbReference type="ChEBI" id="CHEBI:30616"/>
    </ligand>
</feature>
<dbReference type="Proteomes" id="UP000784880">
    <property type="component" value="Unassembled WGS sequence"/>
</dbReference>
<dbReference type="CDD" id="cd01174">
    <property type="entry name" value="ribokinase"/>
    <property type="match status" value="1"/>
</dbReference>
<dbReference type="Pfam" id="PF00294">
    <property type="entry name" value="PfkB"/>
    <property type="match status" value="1"/>
</dbReference>
<comment type="cofactor">
    <cofactor evidence="3">
        <name>Mg(2+)</name>
        <dbReference type="ChEBI" id="CHEBI:18420"/>
    </cofactor>
    <text evidence="3">Requires a divalent cation, most likely magnesium in vivo, as an electrophilic catalyst to aid phosphoryl group transfer. It is the chelate of the metal and the nucleotide that is the actual substrate.</text>
</comment>
<feature type="binding site" evidence="3">
    <location>
        <position position="236"/>
    </location>
    <ligand>
        <name>K(+)</name>
        <dbReference type="ChEBI" id="CHEBI:29103"/>
    </ligand>
</feature>
<proteinExistence type="inferred from homology"/>
<comment type="caution">
    <text evidence="6">The sequence shown here is derived from an EMBL/GenBank/DDBJ whole genome shotgun (WGS) entry which is preliminary data.</text>
</comment>
<feature type="binding site" evidence="3">
    <location>
        <position position="238"/>
    </location>
    <ligand>
        <name>K(+)</name>
        <dbReference type="ChEBI" id="CHEBI:29103"/>
    </ligand>
</feature>
<keyword evidence="2 3" id="KW-0418">Kinase</keyword>
<keyword evidence="3" id="KW-0067">ATP-binding</keyword>
<dbReference type="InterPro" id="IPR011611">
    <property type="entry name" value="PfkB_dom"/>
</dbReference>
<comment type="catalytic activity">
    <reaction evidence="3">
        <text>D-ribose + ATP = D-ribose 5-phosphate + ADP + H(+)</text>
        <dbReference type="Rhea" id="RHEA:13697"/>
        <dbReference type="ChEBI" id="CHEBI:15378"/>
        <dbReference type="ChEBI" id="CHEBI:30616"/>
        <dbReference type="ChEBI" id="CHEBI:47013"/>
        <dbReference type="ChEBI" id="CHEBI:78346"/>
        <dbReference type="ChEBI" id="CHEBI:456216"/>
        <dbReference type="EC" id="2.7.1.15"/>
    </reaction>
</comment>
<accession>A0ABS6JCB5</accession>
<evidence type="ECO:0000256" key="1">
    <source>
        <dbReference type="ARBA" id="ARBA00022679"/>
    </source>
</evidence>
<dbReference type="EC" id="2.7.1.15" evidence="3 4"/>
<dbReference type="RefSeq" id="WP_217065103.1">
    <property type="nucleotide sequence ID" value="NZ_JAHQCS010000063.1"/>
</dbReference>
<evidence type="ECO:0000313" key="6">
    <source>
        <dbReference type="EMBL" id="MBU9711221.1"/>
    </source>
</evidence>
<feature type="binding site" evidence="3">
    <location>
        <begin position="42"/>
        <end position="46"/>
    </location>
    <ligand>
        <name>substrate</name>
    </ligand>
</feature>
<evidence type="ECO:0000256" key="4">
    <source>
        <dbReference type="NCBIfam" id="TIGR02152"/>
    </source>
</evidence>
<dbReference type="InterPro" id="IPR011877">
    <property type="entry name" value="Ribokinase"/>
</dbReference>
<evidence type="ECO:0000259" key="5">
    <source>
        <dbReference type="Pfam" id="PF00294"/>
    </source>
</evidence>
<feature type="binding site" evidence="3">
    <location>
        <begin position="241"/>
        <end position="242"/>
    </location>
    <ligand>
        <name>ATP</name>
        <dbReference type="ChEBI" id="CHEBI:30616"/>
    </ligand>
</feature>
<protein>
    <recommendedName>
        <fullName evidence="3 4">Ribokinase</fullName>
        <shortName evidence="3">RK</shortName>
        <ecNumber evidence="3 4">2.7.1.15</ecNumber>
    </recommendedName>
</protein>
<keyword evidence="3" id="KW-0630">Potassium</keyword>
<feature type="binding site" evidence="3">
    <location>
        <position position="185"/>
    </location>
    <ligand>
        <name>ATP</name>
        <dbReference type="ChEBI" id="CHEBI:30616"/>
    </ligand>
</feature>
<dbReference type="HAMAP" id="MF_01987">
    <property type="entry name" value="Ribokinase"/>
    <property type="match status" value="1"/>
</dbReference>
<feature type="binding site" evidence="3">
    <location>
        <position position="141"/>
    </location>
    <ligand>
        <name>substrate</name>
    </ligand>
</feature>
<keyword evidence="3" id="KW-0460">Magnesium</keyword>
<feature type="binding site" evidence="3">
    <location>
        <position position="242"/>
    </location>
    <ligand>
        <name>substrate</name>
    </ligand>
</feature>
<evidence type="ECO:0000256" key="3">
    <source>
        <dbReference type="HAMAP-Rule" id="MF_01987"/>
    </source>
</evidence>
<comment type="activity regulation">
    <text evidence="3">Activated by a monovalent cation that binds near, but not in, the active site. The most likely occupant of the site in vivo is potassium. Ion binding induces a conformational change that may alter substrate affinity.</text>
</comment>
<keyword evidence="3" id="KW-0479">Metal-binding</keyword>
<name>A0ABS6JCB5_9BACI</name>
<feature type="binding site" evidence="3">
    <location>
        <position position="275"/>
    </location>
    <ligand>
        <name>K(+)</name>
        <dbReference type="ChEBI" id="CHEBI:29103"/>
    </ligand>
</feature>
<feature type="binding site" evidence="3">
    <location>
        <position position="277"/>
    </location>
    <ligand>
        <name>K(+)</name>
        <dbReference type="ChEBI" id="CHEBI:29103"/>
    </ligand>
</feature>
<dbReference type="EMBL" id="JAHQCS010000063">
    <property type="protein sequence ID" value="MBU9711221.1"/>
    <property type="molecule type" value="Genomic_DNA"/>
</dbReference>
<organism evidence="6 7">
    <name type="scientific">Evansella tamaricis</name>
    <dbReference type="NCBI Taxonomy" id="2069301"/>
    <lineage>
        <taxon>Bacteria</taxon>
        <taxon>Bacillati</taxon>
        <taxon>Bacillota</taxon>
        <taxon>Bacilli</taxon>
        <taxon>Bacillales</taxon>
        <taxon>Bacillaceae</taxon>
        <taxon>Evansella</taxon>
    </lineage>
</organism>
<keyword evidence="3" id="KW-0119">Carbohydrate metabolism</keyword>
<dbReference type="PANTHER" id="PTHR10584:SF166">
    <property type="entry name" value="RIBOKINASE"/>
    <property type="match status" value="1"/>
</dbReference>
<evidence type="ECO:0000256" key="2">
    <source>
        <dbReference type="ARBA" id="ARBA00022777"/>
    </source>
</evidence>
<feature type="binding site" evidence="3">
    <location>
        <begin position="14"/>
        <end position="16"/>
    </location>
    <ligand>
        <name>substrate</name>
    </ligand>
</feature>
<sequence>MENKPLITVIGSINMDMVTMTDKVPVQGETLLGESFKTYPGGKGANQAVAAARLGGRVQMIGKVGNDAFGDELRNNLNKEGVSVDCVEASNVGSGVATIILSDNDNRIIVIPGANNEVTPEFVKKYEQNILASSLVVLQFEIPVETVKFCLQLCHEHQIPVILNPAPARKMEEGDWIKATYITPNETEEEDLFSHLREKDDVLSNKLIVTMGDKGVNYIKDGEVRNVPAYKVNPLDTTGAGDTFNGALAVALGEKMELRAGLEFANGAAALSVQRFGAQGGMPTREELELFLKSRRGNE</sequence>
<keyword evidence="3" id="KW-0963">Cytoplasm</keyword>
<comment type="function">
    <text evidence="3">Catalyzes the phosphorylation of ribose at O-5 in a reaction requiring ATP and magnesium. The resulting D-ribose-5-phosphate can then be used either for sythesis of nucleotides, histidine, and tryptophan, or as a component of the pentose phosphate pathway.</text>
</comment>
<comment type="subcellular location">
    <subcellularLocation>
        <location evidence="3">Cytoplasm</location>
    </subcellularLocation>
</comment>
<comment type="caution">
    <text evidence="3">Lacks conserved residue(s) required for the propagation of feature annotation.</text>
</comment>
<dbReference type="NCBIfam" id="TIGR02152">
    <property type="entry name" value="D_ribokin_bact"/>
    <property type="match status" value="1"/>
</dbReference>
<dbReference type="GO" id="GO:0004747">
    <property type="term" value="F:ribokinase activity"/>
    <property type="evidence" value="ECO:0007669"/>
    <property type="project" value="UniProtKB-EC"/>
</dbReference>
<evidence type="ECO:0000313" key="7">
    <source>
        <dbReference type="Proteomes" id="UP000784880"/>
    </source>
</evidence>
<feature type="binding site" evidence="3">
    <location>
        <position position="272"/>
    </location>
    <ligand>
        <name>K(+)</name>
        <dbReference type="ChEBI" id="CHEBI:29103"/>
    </ligand>
</feature>
<dbReference type="PANTHER" id="PTHR10584">
    <property type="entry name" value="SUGAR KINASE"/>
    <property type="match status" value="1"/>
</dbReference>
<gene>
    <name evidence="3 6" type="primary">rbsK</name>
    <name evidence="6" type="ORF">KS419_05715</name>
</gene>
<comment type="similarity">
    <text evidence="3">Belongs to the carbohydrate kinase PfkB family. Ribokinase subfamily.</text>
</comment>
<dbReference type="PROSITE" id="PS00584">
    <property type="entry name" value="PFKB_KINASES_2"/>
    <property type="match status" value="1"/>
</dbReference>
<comment type="subunit">
    <text evidence="3">Homodimer.</text>
</comment>
<feature type="domain" description="Carbohydrate kinase PfkB" evidence="5">
    <location>
        <begin position="6"/>
        <end position="284"/>
    </location>
</feature>
<keyword evidence="7" id="KW-1185">Reference proteome</keyword>
<reference evidence="6 7" key="1">
    <citation type="submission" date="2021-06" db="EMBL/GenBank/DDBJ databases">
        <title>Bacillus sp. RD4P76, an endophyte from a halophyte.</title>
        <authorList>
            <person name="Sun J.-Q."/>
        </authorList>
    </citation>
    <scope>NUCLEOTIDE SEQUENCE [LARGE SCALE GENOMIC DNA]</scope>
    <source>
        <strain evidence="6 7">CGMCC 1.15917</strain>
    </source>
</reference>
<dbReference type="InterPro" id="IPR002173">
    <property type="entry name" value="Carboh/pur_kinase_PfkB_CS"/>
</dbReference>
<comment type="pathway">
    <text evidence="3">Carbohydrate metabolism; D-ribose degradation; D-ribose 5-phosphate from beta-D-ribopyranose: step 2/2.</text>
</comment>